<reference evidence="2" key="2">
    <citation type="journal article" date="2021" name="PeerJ">
        <title>Extensive microbial diversity within the chicken gut microbiome revealed by metagenomics and culture.</title>
        <authorList>
            <person name="Gilroy R."/>
            <person name="Ravi A."/>
            <person name="Getino M."/>
            <person name="Pursley I."/>
            <person name="Horton D.L."/>
            <person name="Alikhan N.F."/>
            <person name="Baker D."/>
            <person name="Gharbi K."/>
            <person name="Hall N."/>
            <person name="Watson M."/>
            <person name="Adriaenssens E.M."/>
            <person name="Foster-Nyarko E."/>
            <person name="Jarju S."/>
            <person name="Secka A."/>
            <person name="Antonio M."/>
            <person name="Oren A."/>
            <person name="Chaudhuri R.R."/>
            <person name="La Ragione R."/>
            <person name="Hildebrand F."/>
            <person name="Pallen M.J."/>
        </authorList>
    </citation>
    <scope>NUCLEOTIDE SEQUENCE</scope>
    <source>
        <strain evidence="2">ChiSjej4B22-8349</strain>
    </source>
</reference>
<evidence type="ECO:0008006" key="4">
    <source>
        <dbReference type="Google" id="ProtNLM"/>
    </source>
</evidence>
<organism evidence="2 3">
    <name type="scientific">Candidatus Allocopromorpha excrementipullorum</name>
    <dbReference type="NCBI Taxonomy" id="2840743"/>
    <lineage>
        <taxon>Bacteria</taxon>
        <taxon>Bacillati</taxon>
        <taxon>Bacillota</taxon>
        <taxon>Clostridia</taxon>
        <taxon>Eubacteriales</taxon>
        <taxon>Eubacteriaceae</taxon>
        <taxon>Eubacteriaceae incertae sedis</taxon>
        <taxon>Candidatus Allocopromorpha</taxon>
    </lineage>
</organism>
<dbReference type="AlphaFoldDB" id="A0A9D1SUZ8"/>
<dbReference type="SUPFAM" id="SSF48452">
    <property type="entry name" value="TPR-like"/>
    <property type="match status" value="1"/>
</dbReference>
<gene>
    <name evidence="2" type="ORF">IAD25_06460</name>
</gene>
<protein>
    <recommendedName>
        <fullName evidence="4">Tetratricopeptide repeat protein</fullName>
    </recommendedName>
</protein>
<dbReference type="Proteomes" id="UP000824130">
    <property type="component" value="Unassembled WGS sequence"/>
</dbReference>
<dbReference type="InterPro" id="IPR011990">
    <property type="entry name" value="TPR-like_helical_dom_sf"/>
</dbReference>
<reference evidence="2" key="1">
    <citation type="submission" date="2020-10" db="EMBL/GenBank/DDBJ databases">
        <authorList>
            <person name="Gilroy R."/>
        </authorList>
    </citation>
    <scope>NUCLEOTIDE SEQUENCE</scope>
    <source>
        <strain evidence="2">ChiSjej4B22-8349</strain>
    </source>
</reference>
<evidence type="ECO:0000256" key="1">
    <source>
        <dbReference type="SAM" id="MobiDB-lite"/>
    </source>
</evidence>
<feature type="region of interest" description="Disordered" evidence="1">
    <location>
        <begin position="1"/>
        <end position="23"/>
    </location>
</feature>
<evidence type="ECO:0000313" key="2">
    <source>
        <dbReference type="EMBL" id="HIU96325.1"/>
    </source>
</evidence>
<dbReference type="InterPro" id="IPR019734">
    <property type="entry name" value="TPR_rpt"/>
</dbReference>
<proteinExistence type="predicted"/>
<evidence type="ECO:0000313" key="3">
    <source>
        <dbReference type="Proteomes" id="UP000824130"/>
    </source>
</evidence>
<name>A0A9D1SUZ8_9FIRM</name>
<accession>A0A9D1SUZ8</accession>
<dbReference type="Pfam" id="PF13432">
    <property type="entry name" value="TPR_16"/>
    <property type="match status" value="1"/>
</dbReference>
<dbReference type="Gene3D" id="1.25.40.10">
    <property type="entry name" value="Tetratricopeptide repeat domain"/>
    <property type="match status" value="2"/>
</dbReference>
<comment type="caution">
    <text evidence="2">The sequence shown here is derived from an EMBL/GenBank/DDBJ whole genome shotgun (WGS) entry which is preliminary data.</text>
</comment>
<dbReference type="EMBL" id="DVOB01000138">
    <property type="protein sequence ID" value="HIU96325.1"/>
    <property type="molecule type" value="Genomic_DNA"/>
</dbReference>
<sequence>MRKNAAEAPTPGNTRRKDDMSEESRFDIKIREDRIGRYFRKYLDEMVFAELTDDFMKKSSAGEALRGVPVPLRKKDVGGFAGGEDVSMAVVAENMTWVMGSDPHFAYVEDYVKILKALYGGDMSRIMSREGSEAAEKGDMDSACIHFRAALCADPGSLDGMYGCARACRTMYLAGESEEYIGRFKAEALDWFEILTVVHPDFAQGYYYLGYAYLNMGLYKKTEITWKSFIKLSKEGKDKVEIETRLEQLKEPLQVEEGCNHIMAGRYEEGIALLEPFLSSRFKGWWPLHYYLGVACEMTGRRDEAIAEFTETLRLNGSHLETMEELLAIYEAEGDEANVEKFSRKIEMIRLAMEADHSASMEEIRREDERLMREKPGMLEPEVIDAEAEAGRAPVEVGFSDRVKK</sequence>
<dbReference type="SMART" id="SM00028">
    <property type="entry name" value="TPR"/>
    <property type="match status" value="3"/>
</dbReference>